<sequence length="393" mass="42832">MRDTIPDYPGRPFTGDLGPLPPDPVSRVRLPSGNPVWLVTGYDEVRAALTHPLLSRAVIEGDPQVGTGGPIGGYRPGRRTLQLDGEIHAQIRRLAARPFTPRRIAALRERVQELTDELLDALEKNGSPGDLVQGLAHPLPITVISELFAVPPEDRARFTGWADRIVTVVGITAEEMTAVRATLHGYLGELVAARRAEPGDDVLSGWLCADEAENPLTDDEIVPLAQTVLIGGYETTVNSIGAGMWRLFQHPDQLDAVRNDPGLLRGAVEEILRYQPQSMFFLVMVAREDLELGGTTVRKGEGVMPLPFAANRDPARFDDPDRFDIRRAPGGHVGFGHGPHACLGAALARIELEVAIGTLLRRFPSLRPAGDITSLAWRGDRLVSGLKELLVEW</sequence>
<dbReference type="GO" id="GO:0005506">
    <property type="term" value="F:iron ion binding"/>
    <property type="evidence" value="ECO:0007669"/>
    <property type="project" value="InterPro"/>
</dbReference>
<proteinExistence type="inferred from homology"/>
<dbReference type="GO" id="GO:0016705">
    <property type="term" value="F:oxidoreductase activity, acting on paired donors, with incorporation or reduction of molecular oxygen"/>
    <property type="evidence" value="ECO:0007669"/>
    <property type="project" value="InterPro"/>
</dbReference>
<dbReference type="Gene3D" id="1.10.630.10">
    <property type="entry name" value="Cytochrome P450"/>
    <property type="match status" value="1"/>
</dbReference>
<dbReference type="PANTHER" id="PTHR46696:SF6">
    <property type="entry name" value="P450, PUTATIVE (EUROFUNG)-RELATED"/>
    <property type="match status" value="1"/>
</dbReference>
<keyword evidence="6 7" id="KW-0503">Monooxygenase</keyword>
<feature type="region of interest" description="Disordered" evidence="8">
    <location>
        <begin position="1"/>
        <end position="24"/>
    </location>
</feature>
<dbReference type="Pfam" id="PF00067">
    <property type="entry name" value="p450"/>
    <property type="match status" value="1"/>
</dbReference>
<accession>A0A646K9I2</accession>
<dbReference type="PRINTS" id="PR00385">
    <property type="entry name" value="P450"/>
</dbReference>
<comment type="similarity">
    <text evidence="1 7">Belongs to the cytochrome P450 family.</text>
</comment>
<dbReference type="PROSITE" id="PS00086">
    <property type="entry name" value="CYTOCHROME_P450"/>
    <property type="match status" value="1"/>
</dbReference>
<evidence type="ECO:0000256" key="3">
    <source>
        <dbReference type="ARBA" id="ARBA00022723"/>
    </source>
</evidence>
<gene>
    <name evidence="9" type="ORF">FF041_00625</name>
</gene>
<evidence type="ECO:0000313" key="9">
    <source>
        <dbReference type="EMBL" id="MQS98757.1"/>
    </source>
</evidence>
<keyword evidence="10" id="KW-1185">Reference proteome</keyword>
<keyword evidence="3 7" id="KW-0479">Metal-binding</keyword>
<evidence type="ECO:0000256" key="6">
    <source>
        <dbReference type="ARBA" id="ARBA00023033"/>
    </source>
</evidence>
<dbReference type="PRINTS" id="PR00359">
    <property type="entry name" value="BP450"/>
</dbReference>
<dbReference type="PANTHER" id="PTHR46696">
    <property type="entry name" value="P450, PUTATIVE (EUROFUNG)-RELATED"/>
    <property type="match status" value="1"/>
</dbReference>
<evidence type="ECO:0000256" key="5">
    <source>
        <dbReference type="ARBA" id="ARBA00023004"/>
    </source>
</evidence>
<evidence type="ECO:0000256" key="4">
    <source>
        <dbReference type="ARBA" id="ARBA00023002"/>
    </source>
</evidence>
<dbReference type="GO" id="GO:0020037">
    <property type="term" value="F:heme binding"/>
    <property type="evidence" value="ECO:0007669"/>
    <property type="project" value="InterPro"/>
</dbReference>
<evidence type="ECO:0000256" key="2">
    <source>
        <dbReference type="ARBA" id="ARBA00022617"/>
    </source>
</evidence>
<dbReference type="SUPFAM" id="SSF48264">
    <property type="entry name" value="Cytochrome P450"/>
    <property type="match status" value="1"/>
</dbReference>
<dbReference type="CDD" id="cd11031">
    <property type="entry name" value="Cyp158A-like"/>
    <property type="match status" value="1"/>
</dbReference>
<organism evidence="9 10">
    <name type="scientific">Streptomyces jumonjinensis</name>
    <dbReference type="NCBI Taxonomy" id="1945"/>
    <lineage>
        <taxon>Bacteria</taxon>
        <taxon>Bacillati</taxon>
        <taxon>Actinomycetota</taxon>
        <taxon>Actinomycetes</taxon>
        <taxon>Kitasatosporales</taxon>
        <taxon>Streptomycetaceae</taxon>
        <taxon>Streptomyces</taxon>
    </lineage>
</organism>
<evidence type="ECO:0000256" key="7">
    <source>
        <dbReference type="RuleBase" id="RU000461"/>
    </source>
</evidence>
<dbReference type="Proteomes" id="UP000419138">
    <property type="component" value="Unassembled WGS sequence"/>
</dbReference>
<reference evidence="9 10" key="1">
    <citation type="submission" date="2019-05" db="EMBL/GenBank/DDBJ databases">
        <title>Comparative genomics and metabolomics analyses of clavulanic acid producing Streptomyces species provides insight into specialized metabolism and evolution of beta-lactam biosynthetic gene clusters.</title>
        <authorList>
            <person name="Moore M.A."/>
            <person name="Cruz-Morales P."/>
            <person name="Barona Gomez F."/>
            <person name="Kapil T."/>
        </authorList>
    </citation>
    <scope>NUCLEOTIDE SEQUENCE [LARGE SCALE GENOMIC DNA]</scope>
    <source>
        <strain evidence="9 10">NRRL 5741</strain>
    </source>
</reference>
<dbReference type="GO" id="GO:0004497">
    <property type="term" value="F:monooxygenase activity"/>
    <property type="evidence" value="ECO:0007669"/>
    <property type="project" value="UniProtKB-KW"/>
</dbReference>
<evidence type="ECO:0000256" key="1">
    <source>
        <dbReference type="ARBA" id="ARBA00010617"/>
    </source>
</evidence>
<dbReference type="EMBL" id="VCLA01000004">
    <property type="protein sequence ID" value="MQS98757.1"/>
    <property type="molecule type" value="Genomic_DNA"/>
</dbReference>
<evidence type="ECO:0000256" key="8">
    <source>
        <dbReference type="SAM" id="MobiDB-lite"/>
    </source>
</evidence>
<keyword evidence="2 7" id="KW-0349">Heme</keyword>
<dbReference type="InterPro" id="IPR036396">
    <property type="entry name" value="Cyt_P450_sf"/>
</dbReference>
<dbReference type="InterPro" id="IPR017972">
    <property type="entry name" value="Cyt_P450_CS"/>
</dbReference>
<name>A0A646K9I2_STRJU</name>
<dbReference type="InterPro" id="IPR002397">
    <property type="entry name" value="Cyt_P450_B"/>
</dbReference>
<dbReference type="OrthoDB" id="3326012at2"/>
<dbReference type="InterPro" id="IPR001128">
    <property type="entry name" value="Cyt_P450"/>
</dbReference>
<keyword evidence="5 7" id="KW-0408">Iron</keyword>
<dbReference type="FunFam" id="1.10.630.10:FF:000018">
    <property type="entry name" value="Cytochrome P450 monooxygenase"/>
    <property type="match status" value="1"/>
</dbReference>
<dbReference type="AlphaFoldDB" id="A0A646K9I2"/>
<keyword evidence="4 7" id="KW-0560">Oxidoreductase</keyword>
<comment type="caution">
    <text evidence="9">The sequence shown here is derived from an EMBL/GenBank/DDBJ whole genome shotgun (WGS) entry which is preliminary data.</text>
</comment>
<evidence type="ECO:0000313" key="10">
    <source>
        <dbReference type="Proteomes" id="UP000419138"/>
    </source>
</evidence>
<dbReference type="RefSeq" id="WP_153520524.1">
    <property type="nucleotide sequence ID" value="NZ_JBEPDZ010000016.1"/>
</dbReference>
<protein>
    <submittedName>
        <fullName evidence="9">Cytochrome P450</fullName>
    </submittedName>
</protein>